<accession>A0A843TL81</accession>
<dbReference type="OrthoDB" id="185373at2759"/>
<dbReference type="InterPro" id="IPR002885">
    <property type="entry name" value="PPR_rpt"/>
</dbReference>
<evidence type="ECO:0000313" key="4">
    <source>
        <dbReference type="EMBL" id="MQL71661.1"/>
    </source>
</evidence>
<evidence type="ECO:0000256" key="1">
    <source>
        <dbReference type="ARBA" id="ARBA00006643"/>
    </source>
</evidence>
<dbReference type="InterPro" id="IPR046960">
    <property type="entry name" value="PPR_At4g14850-like_plant"/>
</dbReference>
<dbReference type="InterPro" id="IPR046848">
    <property type="entry name" value="E_motif"/>
</dbReference>
<dbReference type="FunFam" id="1.25.40.10:FF:000690">
    <property type="entry name" value="Pentatricopeptide repeat-containing protein"/>
    <property type="match status" value="1"/>
</dbReference>
<dbReference type="GO" id="GO:0003729">
    <property type="term" value="F:mRNA binding"/>
    <property type="evidence" value="ECO:0007669"/>
    <property type="project" value="UniProtKB-ARBA"/>
</dbReference>
<comment type="caution">
    <text evidence="4">The sequence shown here is derived from an EMBL/GenBank/DDBJ whole genome shotgun (WGS) entry which is preliminary data.</text>
</comment>
<dbReference type="NCBIfam" id="TIGR00756">
    <property type="entry name" value="PPR"/>
    <property type="match status" value="8"/>
</dbReference>
<keyword evidence="2" id="KW-0677">Repeat</keyword>
<evidence type="ECO:0008006" key="6">
    <source>
        <dbReference type="Google" id="ProtNLM"/>
    </source>
</evidence>
<dbReference type="PANTHER" id="PTHR47926:SF452">
    <property type="entry name" value="PENTATRICOPEPTIDE REPEAT-CONTAINING PROTEIN"/>
    <property type="match status" value="1"/>
</dbReference>
<evidence type="ECO:0000256" key="2">
    <source>
        <dbReference type="ARBA" id="ARBA00022737"/>
    </source>
</evidence>
<dbReference type="InterPro" id="IPR046849">
    <property type="entry name" value="E2_motif"/>
</dbReference>
<organism evidence="4 5">
    <name type="scientific">Colocasia esculenta</name>
    <name type="common">Wild taro</name>
    <name type="synonym">Arum esculentum</name>
    <dbReference type="NCBI Taxonomy" id="4460"/>
    <lineage>
        <taxon>Eukaryota</taxon>
        <taxon>Viridiplantae</taxon>
        <taxon>Streptophyta</taxon>
        <taxon>Embryophyta</taxon>
        <taxon>Tracheophyta</taxon>
        <taxon>Spermatophyta</taxon>
        <taxon>Magnoliopsida</taxon>
        <taxon>Liliopsida</taxon>
        <taxon>Araceae</taxon>
        <taxon>Aroideae</taxon>
        <taxon>Colocasieae</taxon>
        <taxon>Colocasia</taxon>
    </lineage>
</organism>
<dbReference type="Pfam" id="PF01535">
    <property type="entry name" value="PPR"/>
    <property type="match status" value="5"/>
</dbReference>
<evidence type="ECO:0000313" key="5">
    <source>
        <dbReference type="Proteomes" id="UP000652761"/>
    </source>
</evidence>
<feature type="repeat" description="PPR" evidence="3">
    <location>
        <begin position="236"/>
        <end position="266"/>
    </location>
</feature>
<dbReference type="Proteomes" id="UP000652761">
    <property type="component" value="Unassembled WGS sequence"/>
</dbReference>
<dbReference type="Pfam" id="PF13041">
    <property type="entry name" value="PPR_2"/>
    <property type="match status" value="1"/>
</dbReference>
<dbReference type="EMBL" id="NMUH01000106">
    <property type="protein sequence ID" value="MQL71661.1"/>
    <property type="molecule type" value="Genomic_DNA"/>
</dbReference>
<feature type="repeat" description="PPR" evidence="3">
    <location>
        <begin position="174"/>
        <end position="208"/>
    </location>
</feature>
<dbReference type="InterPro" id="IPR011990">
    <property type="entry name" value="TPR-like_helical_dom_sf"/>
</dbReference>
<evidence type="ECO:0000256" key="3">
    <source>
        <dbReference type="PROSITE-ProRule" id="PRU00708"/>
    </source>
</evidence>
<dbReference type="Pfam" id="PF20430">
    <property type="entry name" value="Eplus_motif"/>
    <property type="match status" value="1"/>
</dbReference>
<dbReference type="PROSITE" id="PS51375">
    <property type="entry name" value="PPR"/>
    <property type="match status" value="5"/>
</dbReference>
<comment type="similarity">
    <text evidence="1">Belongs to the PPR family. PCMP-H subfamily.</text>
</comment>
<dbReference type="Pfam" id="PF20431">
    <property type="entry name" value="E_motif"/>
    <property type="match status" value="1"/>
</dbReference>
<dbReference type="AlphaFoldDB" id="A0A843TL81"/>
<feature type="repeat" description="PPR" evidence="3">
    <location>
        <begin position="70"/>
        <end position="100"/>
    </location>
</feature>
<dbReference type="Gene3D" id="1.25.40.10">
    <property type="entry name" value="Tetratricopeptide repeat domain"/>
    <property type="match status" value="4"/>
</dbReference>
<keyword evidence="5" id="KW-1185">Reference proteome</keyword>
<dbReference type="GO" id="GO:0009451">
    <property type="term" value="P:RNA modification"/>
    <property type="evidence" value="ECO:0007669"/>
    <property type="project" value="InterPro"/>
</dbReference>
<name>A0A843TL81_COLES</name>
<feature type="repeat" description="PPR" evidence="3">
    <location>
        <begin position="267"/>
        <end position="301"/>
    </location>
</feature>
<sequence>MPPSFGSRLYQLSRDCKTMTHLNQILAQIVHAGVSNHQSSVSALVAFSASSPAGDLHIASLLFAHMEDPGSFAYNSMIQGLVNAGFAEEALSFYTRMAMARGEGSRPDKFTFPFVVKACALLSAVGTGKGIHGRVLQLGLSLDPYVCSGLVCMYSEFSELSEARTLFDETPERDPVLWNSMIGGYAKCGLMEAARQLFEEMPCKNVGSYNAMMGGYVKLGRMDCAIKMFEEMPTRDIVSWNTMIGAHARSGSVGIAWELFGRAPERKVSTWGAIISGFAQSSQFDDALEALKRMLVEGARPNKAILVSALSSCSHLGALEQGIWIHGFVEKLGLMLDDTLGASLIDMYSKCGFLRGAKSVFEDMQNKGVCTWTSMIYGLAIHGHSHEALDLFTEMERLQIRPNNITFVSMLSACSHAGLVDRGHEIFSRMSQVYGMNPTIEHYTCMVDLLSRANQKKAARQLIGSMPIEPDVFVWGALLGGFSLHWRHMLMNEDLGKKLARLDPGDSGTYVLASNIYASTGQWNDAMRMRTMMTDLGVRKKPGCSFIEVDQIVHEFLAGGKVHPMSRKIYEMLDHIYREMKTEVPQFSQWVLEFNTRLCTNGYGERMNR</sequence>
<feature type="repeat" description="PPR" evidence="3">
    <location>
        <begin position="368"/>
        <end position="402"/>
    </location>
</feature>
<proteinExistence type="inferred from homology"/>
<gene>
    <name evidence="4" type="ORF">Taro_004003</name>
</gene>
<reference evidence="4" key="1">
    <citation type="submission" date="2017-07" db="EMBL/GenBank/DDBJ databases">
        <title>Taro Niue Genome Assembly and Annotation.</title>
        <authorList>
            <person name="Atibalentja N."/>
            <person name="Keating K."/>
            <person name="Fields C.J."/>
        </authorList>
    </citation>
    <scope>NUCLEOTIDE SEQUENCE</scope>
    <source>
        <strain evidence="4">Niue_2</strain>
        <tissue evidence="4">Leaf</tissue>
    </source>
</reference>
<protein>
    <recommendedName>
        <fullName evidence="6">Chlororespiratory reduction 4</fullName>
    </recommendedName>
</protein>
<dbReference type="PANTHER" id="PTHR47926">
    <property type="entry name" value="PENTATRICOPEPTIDE REPEAT-CONTAINING PROTEIN"/>
    <property type="match status" value="1"/>
</dbReference>